<feature type="transmembrane region" description="Helical" evidence="2">
    <location>
        <begin position="294"/>
        <end position="313"/>
    </location>
</feature>
<dbReference type="AlphaFoldDB" id="G8R038"/>
<sequence>MQENYSKLNNLIGWIVFAIAAFTYVSTLEPTASFWDCGEYISTAVKLQVGHPPGAPFFQLMGNFFAQFAFGDVTQQAYMVNMVSGLSSAFTILFLFWTITALGKKFSKHHGELTQARMISIFGAGAVGALAYTFSDSFWFSAAEGEVYAMSSLFTAIAFWAILKWENEVEKSPKAGRWLIFIAYMTGLSIGVHILVFLTIPAIVMIYFFKNKEVENMRQFILYNAIAVVVLGVVFAVIIPLILNSFGKLEIFFVNSIGLPFNTGTIFMLLILTAAFGFGLISTRKKELPLWNTLILSILFIIIGYSTFVTLAIRSNANTPIDENNPEDALSLLAYYNRDQYGDWPVMYGQYFNAPLDQRTPFTDGTPIYEKDEEAGKYVVSDDRKGSVRNFAKSHTGFFPRMWSDDPGHIKNYMQIAGIKNKEKKPTFGQNLKFFFDYQIGHMWWRYFMWNFAGRQNDDQHHYEVTQGNWLSGIDFIDAIRLGPQSNLPYHDRNSPARNTYYFLPFILGIIGLYFHFKRDWKDAWVVTLFFLMTGIAIVIYTNHKPFEPRERDYAFVGSFYAFAIWIGLGVQAIYEILAKKFKGNGSAIATSALCLLLVPAIMAKENWDDHDRSNRYTARDIAKAYLDSCAPNAILFTNGDNDTFPLWYIQEIEGYRTDVRIVNLSLLNTDWYIDQMKRAAYEAAPVPFSFEHDQYKQGTRDVVYFREDPRVKGRWRVEDLIKWIKSDDPSTRFKYGENQLQYYPTKQVRVDIDKSEVLANNVVSEKDTSRILDYIDWDLNAQLLSKRDIMVVDLIANNDWSRPIYFSVTVGNSSKSFFWLEDYFQLEGLAYRFVPVKNETPKGSTDFGKPNTDIMYNNLMNNFEYGNMEVPGVYLDETNRRLSYNLRNTFGRLANQLVDEGEKEKAIEVLDRGMEIMPEEKFELNYFIFSMIEGYYKAGATEKARAIVDLFADRLDEELAYYQQFKGDDRAKVQQETRSAASYYQMLIRMVQQYEYQGKNMQQMQDTEFFKRYQAALRPLGMA</sequence>
<organism evidence="3 4">
    <name type="scientific">Owenweeksia hongkongensis (strain DSM 17368 / CIP 108786 / JCM 12287 / NRRL B-23963 / UST20020801)</name>
    <dbReference type="NCBI Taxonomy" id="926562"/>
    <lineage>
        <taxon>Bacteria</taxon>
        <taxon>Pseudomonadati</taxon>
        <taxon>Bacteroidota</taxon>
        <taxon>Flavobacteriia</taxon>
        <taxon>Flavobacteriales</taxon>
        <taxon>Owenweeksiaceae</taxon>
        <taxon>Owenweeksia</taxon>
    </lineage>
</organism>
<dbReference type="OrthoDB" id="9807602at2"/>
<feature type="transmembrane region" description="Helical" evidence="2">
    <location>
        <begin position="587"/>
        <end position="604"/>
    </location>
</feature>
<dbReference type="RefSeq" id="WP_014203053.1">
    <property type="nucleotide sequence ID" value="NC_016599.1"/>
</dbReference>
<feature type="transmembrane region" description="Helical" evidence="2">
    <location>
        <begin position="554"/>
        <end position="575"/>
    </location>
</feature>
<dbReference type="HOGENOM" id="CLU_005363_0_0_10"/>
<feature type="transmembrane region" description="Helical" evidence="2">
    <location>
        <begin position="264"/>
        <end position="282"/>
    </location>
</feature>
<dbReference type="Pfam" id="PF11028">
    <property type="entry name" value="TMEM260-like"/>
    <property type="match status" value="1"/>
</dbReference>
<feature type="transmembrane region" description="Helical" evidence="2">
    <location>
        <begin position="178"/>
        <end position="209"/>
    </location>
</feature>
<keyword evidence="4" id="KW-1185">Reference proteome</keyword>
<name>G8R038_OWEHD</name>
<evidence type="ECO:0000256" key="1">
    <source>
        <dbReference type="PROSITE-ProRule" id="PRU00339"/>
    </source>
</evidence>
<dbReference type="InterPro" id="IPR019734">
    <property type="entry name" value="TPR_rpt"/>
</dbReference>
<protein>
    <submittedName>
        <fullName evidence="3">Formate-dependent nitrite reductase, membrane component</fullName>
    </submittedName>
</protein>
<proteinExistence type="predicted"/>
<evidence type="ECO:0000313" key="3">
    <source>
        <dbReference type="EMBL" id="AEV33704.1"/>
    </source>
</evidence>
<feature type="transmembrane region" description="Helical" evidence="2">
    <location>
        <begin position="221"/>
        <end position="243"/>
    </location>
</feature>
<feature type="transmembrane region" description="Helical" evidence="2">
    <location>
        <begin position="118"/>
        <end position="135"/>
    </location>
</feature>
<feature type="transmembrane region" description="Helical" evidence="2">
    <location>
        <begin position="78"/>
        <end position="97"/>
    </location>
</feature>
<feature type="repeat" description="TPR" evidence="1">
    <location>
        <begin position="888"/>
        <end position="921"/>
    </location>
</feature>
<keyword evidence="2" id="KW-0812">Transmembrane</keyword>
<dbReference type="EMBL" id="CP003156">
    <property type="protein sequence ID" value="AEV33704.1"/>
    <property type="molecule type" value="Genomic_DNA"/>
</dbReference>
<dbReference type="KEGG" id="oho:Oweho_2741"/>
<keyword evidence="1" id="KW-0802">TPR repeat</keyword>
<dbReference type="PANTHER" id="PTHR16214:SF3">
    <property type="entry name" value="TRANSMEMBRANE PROTEIN 260"/>
    <property type="match status" value="1"/>
</dbReference>
<dbReference type="STRING" id="926562.Oweho_2741"/>
<evidence type="ECO:0000256" key="2">
    <source>
        <dbReference type="SAM" id="Phobius"/>
    </source>
</evidence>
<dbReference type="eggNOG" id="COG0038">
    <property type="taxonomic scope" value="Bacteria"/>
</dbReference>
<gene>
    <name evidence="3" type="ordered locus">Oweho_2741</name>
</gene>
<feature type="transmembrane region" description="Helical" evidence="2">
    <location>
        <begin position="523"/>
        <end position="542"/>
    </location>
</feature>
<dbReference type="PATRIC" id="fig|926562.3.peg.2759"/>
<keyword evidence="2" id="KW-1133">Transmembrane helix</keyword>
<evidence type="ECO:0000313" key="4">
    <source>
        <dbReference type="Proteomes" id="UP000005631"/>
    </source>
</evidence>
<feature type="transmembrane region" description="Helical" evidence="2">
    <location>
        <begin position="147"/>
        <end position="166"/>
    </location>
</feature>
<dbReference type="InterPro" id="IPR052724">
    <property type="entry name" value="GT117_domain-containing"/>
</dbReference>
<dbReference type="InterPro" id="IPR021280">
    <property type="entry name" value="TMEM260-like"/>
</dbReference>
<reference evidence="3 4" key="1">
    <citation type="journal article" date="2012" name="Stand. Genomic Sci.">
        <title>Genome sequence of the orange-pigmented seawater bacterium Owenweeksia hongkongensis type strain (UST20020801(T)).</title>
        <authorList>
            <person name="Riedel T."/>
            <person name="Held B."/>
            <person name="Nolan M."/>
            <person name="Lucas S."/>
            <person name="Lapidus A."/>
            <person name="Tice H."/>
            <person name="Del Rio T.G."/>
            <person name="Cheng J.F."/>
            <person name="Han C."/>
            <person name="Tapia R."/>
            <person name="Goodwin L.A."/>
            <person name="Pitluck S."/>
            <person name="Liolios K."/>
            <person name="Mavromatis K."/>
            <person name="Pagani I."/>
            <person name="Ivanova N."/>
            <person name="Mikhailova N."/>
            <person name="Pati A."/>
            <person name="Chen A."/>
            <person name="Palaniappan K."/>
            <person name="Rohde M."/>
            <person name="Tindall B.J."/>
            <person name="Detter J.C."/>
            <person name="Goker M."/>
            <person name="Woyke T."/>
            <person name="Bristow J."/>
            <person name="Eisen J.A."/>
            <person name="Markowitz V."/>
            <person name="Hugenholtz P."/>
            <person name="Klenk H.P."/>
            <person name="Kyrpides N.C."/>
        </authorList>
    </citation>
    <scope>NUCLEOTIDE SEQUENCE</scope>
    <source>
        <strain evidence="4">DSM 17368 / JCM 12287 / NRRL B-23963</strain>
    </source>
</reference>
<feature type="transmembrane region" description="Helical" evidence="2">
    <location>
        <begin position="500"/>
        <end position="517"/>
    </location>
</feature>
<keyword evidence="2" id="KW-0472">Membrane</keyword>
<accession>G8R038</accession>
<dbReference type="Proteomes" id="UP000005631">
    <property type="component" value="Chromosome"/>
</dbReference>
<feature type="transmembrane region" description="Helical" evidence="2">
    <location>
        <begin position="7"/>
        <end position="25"/>
    </location>
</feature>
<dbReference type="PROSITE" id="PS50005">
    <property type="entry name" value="TPR"/>
    <property type="match status" value="1"/>
</dbReference>
<dbReference type="PANTHER" id="PTHR16214">
    <property type="entry name" value="TRANSMEMBRANE PROTEIN 260"/>
    <property type="match status" value="1"/>
</dbReference>